<dbReference type="InterPro" id="IPR025110">
    <property type="entry name" value="AMP-bd_C"/>
</dbReference>
<sequence length="441" mass="45770">MHVDSWLLRAAARRPSAEALAGVSYAALAERVDDAARRLAGHGIGPGDRVAIELPPGEAFVVVLHALLRRGAVAVPIDPRAPEADRAARRAIAAWTVDDASLLAELAPDHGADLPATHDLDAPAIVVHTSGTSGAAKPIPLTYGNWLWSALGSAAALGCPPGERWLCALPLHHVGGLSVLLRSAIAGTTAVVHERWETERVVAGLTGAPDPETGRAQAPATMISVVPTTLRRLLDAGLRGGGGGARALRFALLGGAPIPPGLLADCAEAGLAVAPTYGMTEACSQIATRGTPLFCTTVATADDGELLVRGPTVSRAAVREDGWLATGDLGRLDARGHLEVTGRKADTIITGGENVLPLEVERALEALPGVAEAGVFARPDDRWGERVCAQVVARPGATLDAGALREAVARRLARHQVPREIELVPALPRTTSGKLLRRALR</sequence>
<dbReference type="Gene3D" id="3.30.300.30">
    <property type="match status" value="1"/>
</dbReference>
<feature type="domain" description="AMP-dependent synthetase/ligase" evidence="1">
    <location>
        <begin position="9"/>
        <end position="87"/>
    </location>
</feature>
<protein>
    <submittedName>
        <fullName evidence="3">AMP-binding protein</fullName>
    </submittedName>
</protein>
<organism evidence="3 4">
    <name type="scientific">Patulibacter brassicae</name>
    <dbReference type="NCBI Taxonomy" id="1705717"/>
    <lineage>
        <taxon>Bacteria</taxon>
        <taxon>Bacillati</taxon>
        <taxon>Actinomycetota</taxon>
        <taxon>Thermoleophilia</taxon>
        <taxon>Solirubrobacterales</taxon>
        <taxon>Patulibacteraceae</taxon>
        <taxon>Patulibacter</taxon>
    </lineage>
</organism>
<dbReference type="InterPro" id="IPR020845">
    <property type="entry name" value="AMP-binding_CS"/>
</dbReference>
<dbReference type="Pfam" id="PF13193">
    <property type="entry name" value="AMP-binding_C"/>
    <property type="match status" value="1"/>
</dbReference>
<dbReference type="InterPro" id="IPR000873">
    <property type="entry name" value="AMP-dep_synth/lig_dom"/>
</dbReference>
<feature type="domain" description="AMP-binding enzyme C-terminal" evidence="2">
    <location>
        <begin position="359"/>
        <end position="434"/>
    </location>
</feature>
<proteinExistence type="predicted"/>
<dbReference type="PANTHER" id="PTHR43201:SF32">
    <property type="entry name" value="2-SUCCINYLBENZOATE--COA LIGASE, CHLOROPLASTIC_PEROXISOMAL"/>
    <property type="match status" value="1"/>
</dbReference>
<dbReference type="InterPro" id="IPR045851">
    <property type="entry name" value="AMP-bd_C_sf"/>
</dbReference>
<evidence type="ECO:0000313" key="3">
    <source>
        <dbReference type="EMBL" id="MDX8150315.1"/>
    </source>
</evidence>
<evidence type="ECO:0000259" key="2">
    <source>
        <dbReference type="Pfam" id="PF13193"/>
    </source>
</evidence>
<dbReference type="PANTHER" id="PTHR43201">
    <property type="entry name" value="ACYL-COA SYNTHETASE"/>
    <property type="match status" value="1"/>
</dbReference>
<dbReference type="SUPFAM" id="SSF56801">
    <property type="entry name" value="Acetyl-CoA synthetase-like"/>
    <property type="match status" value="1"/>
</dbReference>
<keyword evidence="4" id="KW-1185">Reference proteome</keyword>
<comment type="caution">
    <text evidence="3">The sequence shown here is derived from an EMBL/GenBank/DDBJ whole genome shotgun (WGS) entry which is preliminary data.</text>
</comment>
<reference evidence="3 4" key="1">
    <citation type="submission" date="2023-11" db="EMBL/GenBank/DDBJ databases">
        <authorList>
            <person name="Xu M."/>
            <person name="Jiang T."/>
        </authorList>
    </citation>
    <scope>NUCLEOTIDE SEQUENCE [LARGE SCALE GENOMIC DNA]</scope>
    <source>
        <strain evidence="3 4">SD</strain>
    </source>
</reference>
<dbReference type="PROSITE" id="PS00455">
    <property type="entry name" value="AMP_BINDING"/>
    <property type="match status" value="1"/>
</dbReference>
<accession>A0ABU4VFW4</accession>
<gene>
    <name evidence="3" type="ORF">SK069_01805</name>
</gene>
<dbReference type="Gene3D" id="3.40.50.12780">
    <property type="entry name" value="N-terminal domain of ligase-like"/>
    <property type="match status" value="1"/>
</dbReference>
<feature type="domain" description="AMP-dependent synthetase/ligase" evidence="1">
    <location>
        <begin position="105"/>
        <end position="314"/>
    </location>
</feature>
<evidence type="ECO:0000259" key="1">
    <source>
        <dbReference type="Pfam" id="PF00501"/>
    </source>
</evidence>
<evidence type="ECO:0000313" key="4">
    <source>
        <dbReference type="Proteomes" id="UP001277761"/>
    </source>
</evidence>
<dbReference type="Proteomes" id="UP001277761">
    <property type="component" value="Unassembled WGS sequence"/>
</dbReference>
<name>A0ABU4VFW4_9ACTN</name>
<dbReference type="InterPro" id="IPR042099">
    <property type="entry name" value="ANL_N_sf"/>
</dbReference>
<dbReference type="EMBL" id="JAXAVX010000001">
    <property type="protein sequence ID" value="MDX8150315.1"/>
    <property type="molecule type" value="Genomic_DNA"/>
</dbReference>
<dbReference type="RefSeq" id="WP_319952466.1">
    <property type="nucleotide sequence ID" value="NZ_JAXAVX010000001.1"/>
</dbReference>
<dbReference type="Pfam" id="PF00501">
    <property type="entry name" value="AMP-binding"/>
    <property type="match status" value="2"/>
</dbReference>